<protein>
    <submittedName>
        <fullName evidence="2">Microtubule-actin cross-linking factor isoforms 1 2 3 5 isoform A</fullName>
    </submittedName>
</protein>
<feature type="compositionally biased region" description="Low complexity" evidence="1">
    <location>
        <begin position="75"/>
        <end position="117"/>
    </location>
</feature>
<evidence type="ECO:0000256" key="1">
    <source>
        <dbReference type="SAM" id="MobiDB-lite"/>
    </source>
</evidence>
<feature type="region of interest" description="Disordered" evidence="1">
    <location>
        <begin position="227"/>
        <end position="256"/>
    </location>
</feature>
<feature type="compositionally biased region" description="Basic and acidic residues" evidence="1">
    <location>
        <begin position="239"/>
        <end position="250"/>
    </location>
</feature>
<keyword evidence="3" id="KW-1185">Reference proteome</keyword>
<sequence>MPIGLLPSPGQPSPAAAFKQRSLSGKGGPDAASPGVKAAQKRGPGAGEAEEQDLIAAFISGETVLPSPTKPQHPPAAAAAAAAGKAAGSPDSPALAPAAARTSSGCAAVVEAVDADASPAGEAPRTACSSTGGRTSADGGTPQAAAVSPLPGPPSSGTACRSLPFAEGPSPARQPAPTFPESSPVAPLPPPPQAPSPPAGGPSRSFNKSLNKRWSCSMSRVRASIRRRLRRADSPPVPHSRELTPPEAGRRSPASAAPVLPPIPEAVAEAAPAAAPLKGAAAAAITAVTAPGAAAAAAAGGSFEEVDLGLPAVPAARAPSRLASLRGRLACSCFVTPVL</sequence>
<accession>A0A2P6V311</accession>
<organism evidence="2 3">
    <name type="scientific">Micractinium conductrix</name>
    <dbReference type="NCBI Taxonomy" id="554055"/>
    <lineage>
        <taxon>Eukaryota</taxon>
        <taxon>Viridiplantae</taxon>
        <taxon>Chlorophyta</taxon>
        <taxon>core chlorophytes</taxon>
        <taxon>Trebouxiophyceae</taxon>
        <taxon>Chlorellales</taxon>
        <taxon>Chlorellaceae</taxon>
        <taxon>Chlorella clade</taxon>
        <taxon>Micractinium</taxon>
    </lineage>
</organism>
<feature type="compositionally biased region" description="Pro residues" evidence="1">
    <location>
        <begin position="186"/>
        <end position="200"/>
    </location>
</feature>
<feature type="region of interest" description="Disordered" evidence="1">
    <location>
        <begin position="1"/>
        <end position="214"/>
    </location>
</feature>
<evidence type="ECO:0000313" key="3">
    <source>
        <dbReference type="Proteomes" id="UP000239649"/>
    </source>
</evidence>
<dbReference type="EMBL" id="LHPF02000037">
    <property type="protein sequence ID" value="PSC68483.1"/>
    <property type="molecule type" value="Genomic_DNA"/>
</dbReference>
<dbReference type="Proteomes" id="UP000239649">
    <property type="component" value="Unassembled WGS sequence"/>
</dbReference>
<gene>
    <name evidence="2" type="ORF">C2E20_7977</name>
</gene>
<name>A0A2P6V311_9CHLO</name>
<comment type="caution">
    <text evidence="2">The sequence shown here is derived from an EMBL/GenBank/DDBJ whole genome shotgun (WGS) entry which is preliminary data.</text>
</comment>
<reference evidence="2 3" key="1">
    <citation type="journal article" date="2018" name="Plant J.">
        <title>Genome sequences of Chlorella sorokiniana UTEX 1602 and Micractinium conductrix SAG 241.80: implications to maltose excretion by a green alga.</title>
        <authorList>
            <person name="Arriola M.B."/>
            <person name="Velmurugan N."/>
            <person name="Zhang Y."/>
            <person name="Plunkett M.H."/>
            <person name="Hondzo H."/>
            <person name="Barney B.M."/>
        </authorList>
    </citation>
    <scope>NUCLEOTIDE SEQUENCE [LARGE SCALE GENOMIC DNA]</scope>
    <source>
        <strain evidence="2 3">SAG 241.80</strain>
    </source>
</reference>
<dbReference type="AlphaFoldDB" id="A0A2P6V311"/>
<evidence type="ECO:0000313" key="2">
    <source>
        <dbReference type="EMBL" id="PSC68483.1"/>
    </source>
</evidence>
<proteinExistence type="predicted"/>